<dbReference type="GO" id="GO:0043842">
    <property type="term" value="F:Kdo transferase activity"/>
    <property type="evidence" value="ECO:0007669"/>
    <property type="project" value="UniProtKB-EC"/>
</dbReference>
<dbReference type="InterPro" id="IPR038107">
    <property type="entry name" value="Glycos_transf_N_sf"/>
</dbReference>
<name>H8XR77_FLAIG</name>
<comment type="catalytic activity">
    <reaction evidence="6 8">
        <text>lipid IVA (E. coli) + CMP-3-deoxy-beta-D-manno-octulosonate = alpha-Kdo-(2-&gt;6)-lipid IVA (E. coli) + CMP + H(+)</text>
        <dbReference type="Rhea" id="RHEA:28066"/>
        <dbReference type="ChEBI" id="CHEBI:15378"/>
        <dbReference type="ChEBI" id="CHEBI:58603"/>
        <dbReference type="ChEBI" id="CHEBI:60364"/>
        <dbReference type="ChEBI" id="CHEBI:60377"/>
        <dbReference type="ChEBI" id="CHEBI:85987"/>
        <dbReference type="EC" id="2.4.99.12"/>
    </reaction>
</comment>
<protein>
    <recommendedName>
        <fullName evidence="3 8">3-deoxy-D-manno-octulosonic acid transferase</fullName>
        <shortName evidence="8">Kdo transferase</shortName>
        <ecNumber evidence="2 8">2.4.99.12</ecNumber>
    </recommendedName>
    <alternativeName>
        <fullName evidence="5 8">Lipid IV(A) 3-deoxy-D-manno-octulosonic acid transferase</fullName>
    </alternativeName>
</protein>
<keyword evidence="11" id="KW-1185">Reference proteome</keyword>
<dbReference type="Gene3D" id="3.40.50.2000">
    <property type="entry name" value="Glycogen Phosphorylase B"/>
    <property type="match status" value="1"/>
</dbReference>
<accession>H8XR77</accession>
<evidence type="ECO:0000256" key="3">
    <source>
        <dbReference type="ARBA" id="ARBA00019077"/>
    </source>
</evidence>
<sequence>MVVTNEPTRLELLISSSNINFLNARLNKKKKTPKSSIFFEKNFNMFFYLVNNCNFITSINTMYQIYNLIVILAAQIVKLLALFSPKMKLFVAGRKNVFSILKEKIQVTDRTIWFHAASLGEYEQGLPVIEKIKKQYPEHKIIVTFFSPSGYEVRKNNTIADVTLYLPLDTFSNAKKFLSLTHPDFVFFIKYEYWPNYLHELKKRNIKTYLISGIFRDNQAFFKWYGGLYRKALKSFNFFFVQNENSKKLANSIGLNNVMVSGDTRFDRVVSILERDNTLDYIEQFKNNTSTIVIGSSWPKDEELLVRYINTASNEVKFIIAPHNIKLEQISTLKNQIQKNTILYSEKENKSLSEYQVFIIDTIGILTKIYSYADIAYVGGGFGNPGVHNILEPATFGIPIVIGPNYSHFIEATALVNKKGCMSISNFEELKTTLDELVFNTNQRKEQGVICKNFILENKGATDLILKNL</sequence>
<dbReference type="Pfam" id="PF04413">
    <property type="entry name" value="Glycos_transf_N"/>
    <property type="match status" value="1"/>
</dbReference>
<keyword evidence="8" id="KW-1133">Transmembrane helix</keyword>
<evidence type="ECO:0000256" key="1">
    <source>
        <dbReference type="ARBA" id="ARBA00004713"/>
    </source>
</evidence>
<dbReference type="GO" id="GO:0005886">
    <property type="term" value="C:plasma membrane"/>
    <property type="evidence" value="ECO:0007669"/>
    <property type="project" value="UniProtKB-SubCell"/>
</dbReference>
<dbReference type="HOGENOM" id="CLU_036146_2_1_10"/>
<comment type="similarity">
    <text evidence="8">Belongs to the glycosyltransferase group 1 family.</text>
</comment>
<dbReference type="InterPro" id="IPR007507">
    <property type="entry name" value="Glycos_transf_N"/>
</dbReference>
<comment type="subcellular location">
    <subcellularLocation>
        <location evidence="8">Cell membrane</location>
    </subcellularLocation>
</comment>
<evidence type="ECO:0000256" key="2">
    <source>
        <dbReference type="ARBA" id="ARBA00012621"/>
    </source>
</evidence>
<dbReference type="PANTHER" id="PTHR42755">
    <property type="entry name" value="3-DEOXY-MANNO-OCTULOSONATE CYTIDYLYLTRANSFERASE"/>
    <property type="match status" value="1"/>
</dbReference>
<keyword evidence="8" id="KW-0448">Lipopolysaccharide biosynthesis</keyword>
<gene>
    <name evidence="10" type="primary">kdtA</name>
    <name evidence="10" type="ordered locus">KQS_12000</name>
</gene>
<dbReference type="EMBL" id="HE774682">
    <property type="protein sequence ID" value="CCG54311.1"/>
    <property type="molecule type" value="Genomic_DNA"/>
</dbReference>
<evidence type="ECO:0000259" key="9">
    <source>
        <dbReference type="Pfam" id="PF04413"/>
    </source>
</evidence>
<evidence type="ECO:0000256" key="7">
    <source>
        <dbReference type="PIRSR" id="PIRSR639901-1"/>
    </source>
</evidence>
<comment type="function">
    <text evidence="8">Involved in lipopolysaccharide (LPS) biosynthesis. Catalyzes the transfer of 3-deoxy-D-manno-octulosonate (Kdo) residue(s) from CMP-Kdo to lipid IV(A), the tetraacyldisaccharide-1,4'-bisphosphate precursor of lipid A.</text>
</comment>
<dbReference type="PANTHER" id="PTHR42755:SF1">
    <property type="entry name" value="3-DEOXY-D-MANNO-OCTULOSONIC ACID TRANSFERASE, MITOCHONDRIAL-RELATED"/>
    <property type="match status" value="1"/>
</dbReference>
<evidence type="ECO:0000313" key="10">
    <source>
        <dbReference type="EMBL" id="CCG54311.1"/>
    </source>
</evidence>
<evidence type="ECO:0000256" key="4">
    <source>
        <dbReference type="ARBA" id="ARBA00022679"/>
    </source>
</evidence>
<organism evidence="10 11">
    <name type="scientific">Flavobacterium indicum (strain DSM 17447 / CIP 109464 / GPTSA100-9)</name>
    <dbReference type="NCBI Taxonomy" id="1094466"/>
    <lineage>
        <taxon>Bacteria</taxon>
        <taxon>Pseudomonadati</taxon>
        <taxon>Bacteroidota</taxon>
        <taxon>Flavobacteriia</taxon>
        <taxon>Flavobacteriales</taxon>
        <taxon>Flavobacteriaceae</taxon>
        <taxon>Flavobacterium</taxon>
    </lineage>
</organism>
<keyword evidence="8" id="KW-1003">Cell membrane</keyword>
<dbReference type="AlphaFoldDB" id="H8XR77"/>
<dbReference type="STRING" id="1094466.KQS_12000"/>
<dbReference type="PATRIC" id="fig|1094466.5.peg.2347"/>
<evidence type="ECO:0000256" key="6">
    <source>
        <dbReference type="ARBA" id="ARBA00049183"/>
    </source>
</evidence>
<comment type="pathway">
    <text evidence="1 8">Bacterial outer membrane biogenesis; LPS core biosynthesis.</text>
</comment>
<evidence type="ECO:0000256" key="5">
    <source>
        <dbReference type="ARBA" id="ARBA00031445"/>
    </source>
</evidence>
<proteinExistence type="inferred from homology"/>
<dbReference type="Gene3D" id="3.40.50.11720">
    <property type="entry name" value="3-Deoxy-D-manno-octulosonic-acid transferase, N-terminal domain"/>
    <property type="match status" value="1"/>
</dbReference>
<reference evidence="11" key="2">
    <citation type="submission" date="2012-03" db="EMBL/GenBank/DDBJ databases">
        <title>Complete genome sequence of Flavobacterium indicum GPTSA100-9T, isolated from warm spring water.</title>
        <authorList>
            <person name="Barbier P."/>
            <person name="Houel A."/>
            <person name="Loux V."/>
            <person name="Poulain J."/>
            <person name="Bernardet J.-F."/>
            <person name="Touchon M."/>
            <person name="Duchaud E."/>
        </authorList>
    </citation>
    <scope>NUCLEOTIDE SEQUENCE [LARGE SCALE GENOMIC DNA]</scope>
    <source>
        <strain evidence="11">DSM 17447 / CIP 109464 / GPTSA100-9</strain>
    </source>
</reference>
<dbReference type="Proteomes" id="UP000007599">
    <property type="component" value="Chromosome I"/>
</dbReference>
<dbReference type="GO" id="GO:0009244">
    <property type="term" value="P:lipopolysaccharide core region biosynthetic process"/>
    <property type="evidence" value="ECO:0007669"/>
    <property type="project" value="UniProtKB-UniRule"/>
</dbReference>
<feature type="transmembrane region" description="Helical" evidence="8">
    <location>
        <begin position="65"/>
        <end position="85"/>
    </location>
</feature>
<keyword evidence="8" id="KW-0472">Membrane</keyword>
<dbReference type="KEGG" id="fin:KQS_12000"/>
<keyword evidence="4 8" id="KW-0808">Transferase</keyword>
<dbReference type="eggNOG" id="COG1519">
    <property type="taxonomic scope" value="Bacteria"/>
</dbReference>
<reference evidence="10 11" key="1">
    <citation type="journal article" date="2012" name="J. Bacteriol.">
        <title>Complete Genome Sequence of Flavobacterium indicum GPSTA100-9T, Isolated from Warm Spring Water.</title>
        <authorList>
            <person name="Barbier P."/>
            <person name="Houel A."/>
            <person name="Loux V."/>
            <person name="Poulain J."/>
            <person name="Bernardet J.F."/>
            <person name="Touchon M."/>
            <person name="Duchaud E."/>
        </authorList>
    </citation>
    <scope>NUCLEOTIDE SEQUENCE [LARGE SCALE GENOMIC DNA]</scope>
    <source>
        <strain evidence="11">DSM 17447 / CIP 109464 / GPTSA100-9</strain>
    </source>
</reference>
<evidence type="ECO:0000313" key="11">
    <source>
        <dbReference type="Proteomes" id="UP000007599"/>
    </source>
</evidence>
<feature type="active site" description="Proton acceptor" evidence="7">
    <location>
        <position position="121"/>
    </location>
</feature>
<dbReference type="UniPathway" id="UPA00958"/>
<dbReference type="InterPro" id="IPR039901">
    <property type="entry name" value="Kdotransferase"/>
</dbReference>
<dbReference type="GO" id="GO:0009245">
    <property type="term" value="P:lipid A biosynthetic process"/>
    <property type="evidence" value="ECO:0007669"/>
    <property type="project" value="TreeGrafter"/>
</dbReference>
<evidence type="ECO:0000256" key="8">
    <source>
        <dbReference type="RuleBase" id="RU365103"/>
    </source>
</evidence>
<dbReference type="EC" id="2.4.99.12" evidence="2 8"/>
<keyword evidence="8" id="KW-0812">Transmembrane</keyword>
<feature type="domain" description="3-deoxy-D-manno-octulosonic-acid transferase N-terminal" evidence="9">
    <location>
        <begin position="106"/>
        <end position="267"/>
    </location>
</feature>